<dbReference type="AlphaFoldDB" id="A0A9W4UJ10"/>
<reference evidence="1" key="1">
    <citation type="submission" date="2023-01" db="EMBL/GenBank/DDBJ databases">
        <authorList>
            <person name="Van Ghelder C."/>
            <person name="Rancurel C."/>
        </authorList>
    </citation>
    <scope>NUCLEOTIDE SEQUENCE</scope>
    <source>
        <strain evidence="1">CNCM I-4278</strain>
    </source>
</reference>
<gene>
    <name evidence="1" type="ORF">PDIGIT_LOCUS10174</name>
</gene>
<sequence length="211" mass="23596">MADDTLGFVIQTCTRATVRPQIQIFEVVEVPAAGTSAIVSAPWTRPENSSGDYQYSIGRVNTEDSSYLVKVEFELLNLTLSDDENDNTYINIMKAYDTFEDATIAVRDIWRRYYNYDNSRSRPGDGGIREFHVTGLPAGSFFCTAMHLTLPDSPPTTPIPTSVRNPYDNLQGGEAPIEDSYSLDDEEPFEFGENHRYEFNFNFGNGPSSAA</sequence>
<proteinExistence type="predicted"/>
<evidence type="ECO:0000313" key="2">
    <source>
        <dbReference type="Proteomes" id="UP001152607"/>
    </source>
</evidence>
<dbReference type="Proteomes" id="UP001152607">
    <property type="component" value="Unassembled WGS sequence"/>
</dbReference>
<name>A0A9W4UJ10_9PLEO</name>
<organism evidence="1 2">
    <name type="scientific">Periconia digitata</name>
    <dbReference type="NCBI Taxonomy" id="1303443"/>
    <lineage>
        <taxon>Eukaryota</taxon>
        <taxon>Fungi</taxon>
        <taxon>Dikarya</taxon>
        <taxon>Ascomycota</taxon>
        <taxon>Pezizomycotina</taxon>
        <taxon>Dothideomycetes</taxon>
        <taxon>Pleosporomycetidae</taxon>
        <taxon>Pleosporales</taxon>
        <taxon>Massarineae</taxon>
        <taxon>Periconiaceae</taxon>
        <taxon>Periconia</taxon>
    </lineage>
</organism>
<evidence type="ECO:0000313" key="1">
    <source>
        <dbReference type="EMBL" id="CAI6337066.1"/>
    </source>
</evidence>
<comment type="caution">
    <text evidence="1">The sequence shown here is derived from an EMBL/GenBank/DDBJ whole genome shotgun (WGS) entry which is preliminary data.</text>
</comment>
<protein>
    <submittedName>
        <fullName evidence="1">Uncharacterized protein</fullName>
    </submittedName>
</protein>
<keyword evidence="2" id="KW-1185">Reference proteome</keyword>
<accession>A0A9W4UJ10</accession>
<dbReference type="EMBL" id="CAOQHR010000007">
    <property type="protein sequence ID" value="CAI6337066.1"/>
    <property type="molecule type" value="Genomic_DNA"/>
</dbReference>